<feature type="coiled-coil region" evidence="1">
    <location>
        <begin position="44"/>
        <end position="78"/>
    </location>
</feature>
<dbReference type="EMBL" id="JALLPB020000112">
    <property type="protein sequence ID" value="KAL3817257.1"/>
    <property type="molecule type" value="Genomic_DNA"/>
</dbReference>
<feature type="compositionally biased region" description="Polar residues" evidence="2">
    <location>
        <begin position="315"/>
        <end position="324"/>
    </location>
</feature>
<proteinExistence type="predicted"/>
<keyword evidence="1" id="KW-0175">Coiled coil</keyword>
<keyword evidence="4" id="KW-1185">Reference proteome</keyword>
<gene>
    <name evidence="3" type="ORF">ACHAXA_007111</name>
</gene>
<accession>A0ABD3RYG2</accession>
<evidence type="ECO:0000313" key="3">
    <source>
        <dbReference type="EMBL" id="KAL3817257.1"/>
    </source>
</evidence>
<comment type="caution">
    <text evidence="3">The sequence shown here is derived from an EMBL/GenBank/DDBJ whole genome shotgun (WGS) entry which is preliminary data.</text>
</comment>
<dbReference type="AlphaFoldDB" id="A0ABD3RYG2"/>
<dbReference type="Proteomes" id="UP001530377">
    <property type="component" value="Unassembled WGS sequence"/>
</dbReference>
<evidence type="ECO:0000313" key="4">
    <source>
        <dbReference type="Proteomes" id="UP001530377"/>
    </source>
</evidence>
<protein>
    <submittedName>
        <fullName evidence="3">Uncharacterized protein</fullName>
    </submittedName>
</protein>
<feature type="region of interest" description="Disordered" evidence="2">
    <location>
        <begin position="86"/>
        <end position="108"/>
    </location>
</feature>
<sequence length="324" mass="34794">MSSDWRYAKDITRQRLAAAKARASSDAMMVETAAQMVGNATLMLENATRNFKSAKDNLDKSRDEVRAAEALMREAEERWMEIVIDDETSTAPPSNERRRVSASPPTIEGVSNAVTVGESTHGNGNIVAAAGSTSGQSSVGESNAPTMISSSSGGYVAAATAGQSSHGTGNISVRAVVSNAAGNRNVITAVGLTAGGSSVGESNVPAMIVSPRGPRRRWNYGQIESWHRNHQWDNRHSSFYANAGDSSSIVVRGRNCRRNCRPIKSWCWKRKWGSCRIECCCKYRSVDECARCRHSSEHVSHSQSAATAGHGPAASITSSYLHEC</sequence>
<evidence type="ECO:0000256" key="1">
    <source>
        <dbReference type="SAM" id="Coils"/>
    </source>
</evidence>
<evidence type="ECO:0000256" key="2">
    <source>
        <dbReference type="SAM" id="MobiDB-lite"/>
    </source>
</evidence>
<feature type="region of interest" description="Disordered" evidence="2">
    <location>
        <begin position="303"/>
        <end position="324"/>
    </location>
</feature>
<name>A0ABD3RYG2_9STRA</name>
<organism evidence="3 4">
    <name type="scientific">Cyclostephanos tholiformis</name>
    <dbReference type="NCBI Taxonomy" id="382380"/>
    <lineage>
        <taxon>Eukaryota</taxon>
        <taxon>Sar</taxon>
        <taxon>Stramenopiles</taxon>
        <taxon>Ochrophyta</taxon>
        <taxon>Bacillariophyta</taxon>
        <taxon>Coscinodiscophyceae</taxon>
        <taxon>Thalassiosirophycidae</taxon>
        <taxon>Stephanodiscales</taxon>
        <taxon>Stephanodiscaceae</taxon>
        <taxon>Cyclostephanos</taxon>
    </lineage>
</organism>
<reference evidence="3 4" key="1">
    <citation type="submission" date="2024-10" db="EMBL/GenBank/DDBJ databases">
        <title>Updated reference genomes for cyclostephanoid diatoms.</title>
        <authorList>
            <person name="Roberts W.R."/>
            <person name="Alverson A.J."/>
        </authorList>
    </citation>
    <scope>NUCLEOTIDE SEQUENCE [LARGE SCALE GENOMIC DNA]</scope>
    <source>
        <strain evidence="3 4">AJA228-03</strain>
    </source>
</reference>